<accession>A0A9P4NZU9</accession>
<proteinExistence type="predicted"/>
<name>A0A9P4NZU9_9PEZI</name>
<feature type="compositionally biased region" description="Polar residues" evidence="1">
    <location>
        <begin position="178"/>
        <end position="201"/>
    </location>
</feature>
<reference evidence="2" key="1">
    <citation type="journal article" date="2020" name="Stud. Mycol.">
        <title>101 Dothideomycetes genomes: a test case for predicting lifestyles and emergence of pathogens.</title>
        <authorList>
            <person name="Haridas S."/>
            <person name="Albert R."/>
            <person name="Binder M."/>
            <person name="Bloem J."/>
            <person name="Labutti K."/>
            <person name="Salamov A."/>
            <person name="Andreopoulos B."/>
            <person name="Baker S."/>
            <person name="Barry K."/>
            <person name="Bills G."/>
            <person name="Bluhm B."/>
            <person name="Cannon C."/>
            <person name="Castanera R."/>
            <person name="Culley D."/>
            <person name="Daum C."/>
            <person name="Ezra D."/>
            <person name="Gonzalez J."/>
            <person name="Henrissat B."/>
            <person name="Kuo A."/>
            <person name="Liang C."/>
            <person name="Lipzen A."/>
            <person name="Lutzoni F."/>
            <person name="Magnuson J."/>
            <person name="Mondo S."/>
            <person name="Nolan M."/>
            <person name="Ohm R."/>
            <person name="Pangilinan J."/>
            <person name="Park H.-J."/>
            <person name="Ramirez L."/>
            <person name="Alfaro M."/>
            <person name="Sun H."/>
            <person name="Tritt A."/>
            <person name="Yoshinaga Y."/>
            <person name="Zwiers L.-H."/>
            <person name="Turgeon B."/>
            <person name="Goodwin S."/>
            <person name="Spatafora J."/>
            <person name="Crous P."/>
            <person name="Grigoriev I."/>
        </authorList>
    </citation>
    <scope>NUCLEOTIDE SEQUENCE</scope>
    <source>
        <strain evidence="2">CBS 130266</strain>
    </source>
</reference>
<evidence type="ECO:0000313" key="2">
    <source>
        <dbReference type="EMBL" id="KAF2434283.1"/>
    </source>
</evidence>
<evidence type="ECO:0000256" key="1">
    <source>
        <dbReference type="SAM" id="MobiDB-lite"/>
    </source>
</evidence>
<feature type="region of interest" description="Disordered" evidence="1">
    <location>
        <begin position="104"/>
        <end position="130"/>
    </location>
</feature>
<protein>
    <submittedName>
        <fullName evidence="2">Uncharacterized protein</fullName>
    </submittedName>
</protein>
<feature type="compositionally biased region" description="Basic and acidic residues" evidence="1">
    <location>
        <begin position="114"/>
        <end position="128"/>
    </location>
</feature>
<comment type="caution">
    <text evidence="2">The sequence shown here is derived from an EMBL/GenBank/DDBJ whole genome shotgun (WGS) entry which is preliminary data.</text>
</comment>
<keyword evidence="3" id="KW-1185">Reference proteome</keyword>
<evidence type="ECO:0000313" key="3">
    <source>
        <dbReference type="Proteomes" id="UP000800235"/>
    </source>
</evidence>
<gene>
    <name evidence="2" type="ORF">EJ08DRAFT_498788</name>
</gene>
<dbReference type="EMBL" id="MU007017">
    <property type="protein sequence ID" value="KAF2434283.1"/>
    <property type="molecule type" value="Genomic_DNA"/>
</dbReference>
<sequence length="407" mass="45308">MSAQHKLGRIKNRPKAQLQIAQYTNNTRDNSFMEHVPFSATETHVALEQELDNKLSSLDLSCTSAALTQDLCVGKFPPFRYSVECLLALQDYSQNWLRINSTANDRNSQAPQTLKDHQEPRVADKEAEWSSDEVSIGYHAVNRWNMRAVRNTADTWGSARRVDSPVANSPDMLDTPSEDSQITNPQQANNPPSPFVVSSRNLYDVLSGPDSDSEHGSTSSTEGPYPTDTSEDEPAAVVPLWRRSTPARAWNGESMEQRRVRQMQAKPEQKVHVARRIPRQLQSVRGHIQSFPPGSVVDANWVEQWIPSLAAGNANPGRGAWASPFGDMHGKPRYQIVYANIPANFIMKTMPITLHSRGNGTRANHAIMGPLLEGQVNVTDYEEVIEMEDGLGAVMPGAWIDFLSLRI</sequence>
<feature type="region of interest" description="Disordered" evidence="1">
    <location>
        <begin position="158"/>
        <end position="238"/>
    </location>
</feature>
<dbReference type="Proteomes" id="UP000800235">
    <property type="component" value="Unassembled WGS sequence"/>
</dbReference>
<organism evidence="2 3">
    <name type="scientific">Tothia fuscella</name>
    <dbReference type="NCBI Taxonomy" id="1048955"/>
    <lineage>
        <taxon>Eukaryota</taxon>
        <taxon>Fungi</taxon>
        <taxon>Dikarya</taxon>
        <taxon>Ascomycota</taxon>
        <taxon>Pezizomycotina</taxon>
        <taxon>Dothideomycetes</taxon>
        <taxon>Pleosporomycetidae</taxon>
        <taxon>Venturiales</taxon>
        <taxon>Cylindrosympodiaceae</taxon>
        <taxon>Tothia</taxon>
    </lineage>
</organism>
<dbReference type="AlphaFoldDB" id="A0A9P4NZU9"/>